<feature type="compositionally biased region" description="Basic and acidic residues" evidence="1">
    <location>
        <begin position="20"/>
        <end position="36"/>
    </location>
</feature>
<name>A0A7S1QN33_ALECA</name>
<proteinExistence type="predicted"/>
<feature type="region of interest" description="Disordered" evidence="1">
    <location>
        <begin position="1"/>
        <end position="36"/>
    </location>
</feature>
<reference evidence="2" key="1">
    <citation type="submission" date="2021-01" db="EMBL/GenBank/DDBJ databases">
        <authorList>
            <person name="Corre E."/>
            <person name="Pelletier E."/>
            <person name="Niang G."/>
            <person name="Scheremetjew M."/>
            <person name="Finn R."/>
            <person name="Kale V."/>
            <person name="Holt S."/>
            <person name="Cochrane G."/>
            <person name="Meng A."/>
            <person name="Brown T."/>
            <person name="Cohen L."/>
        </authorList>
    </citation>
    <scope>NUCLEOTIDE SEQUENCE</scope>
    <source>
        <strain evidence="2">OF101</strain>
    </source>
</reference>
<organism evidence="2">
    <name type="scientific">Alexandrium catenella</name>
    <name type="common">Red tide dinoflagellate</name>
    <name type="synonym">Gonyaulax catenella</name>
    <dbReference type="NCBI Taxonomy" id="2925"/>
    <lineage>
        <taxon>Eukaryota</taxon>
        <taxon>Sar</taxon>
        <taxon>Alveolata</taxon>
        <taxon>Dinophyceae</taxon>
        <taxon>Gonyaulacales</taxon>
        <taxon>Pyrocystaceae</taxon>
        <taxon>Alexandrium</taxon>
    </lineage>
</organism>
<dbReference type="AlphaFoldDB" id="A0A7S1QN33"/>
<dbReference type="EMBL" id="HBGE01046771">
    <property type="protein sequence ID" value="CAD9143663.1"/>
    <property type="molecule type" value="Transcribed_RNA"/>
</dbReference>
<evidence type="ECO:0000256" key="1">
    <source>
        <dbReference type="SAM" id="MobiDB-lite"/>
    </source>
</evidence>
<evidence type="ECO:0000313" key="2">
    <source>
        <dbReference type="EMBL" id="CAD9143663.1"/>
    </source>
</evidence>
<protein>
    <submittedName>
        <fullName evidence="2">Uncharacterized protein</fullName>
    </submittedName>
</protein>
<feature type="compositionally biased region" description="Acidic residues" evidence="1">
    <location>
        <begin position="1"/>
        <end position="11"/>
    </location>
</feature>
<accession>A0A7S1QN33</accession>
<sequence>MSSDQEDEEEASASQSRSRRREEDQDRSKEPEAKEVLDGWLRDLMTGFAEIYTVTIAGGHSCGDCVRRAAYPVKERLVTAYDDVANTINPSTEARTARGEFAAAPTFAHE</sequence>
<gene>
    <name evidence="2" type="ORF">ACAT0790_LOCUS28225</name>
</gene>